<protein>
    <recommendedName>
        <fullName evidence="3">Ribosomal protein L20</fullName>
    </recommendedName>
</protein>
<evidence type="ECO:0008006" key="3">
    <source>
        <dbReference type="Google" id="ProtNLM"/>
    </source>
</evidence>
<evidence type="ECO:0000313" key="2">
    <source>
        <dbReference type="Proteomes" id="UP001162131"/>
    </source>
</evidence>
<comment type="caution">
    <text evidence="1">The sequence shown here is derived from an EMBL/GenBank/DDBJ whole genome shotgun (WGS) entry which is preliminary data.</text>
</comment>
<gene>
    <name evidence="1" type="ORF">BSTOLATCC_MIC59567</name>
</gene>
<keyword evidence="2" id="KW-1185">Reference proteome</keyword>
<name>A0AAU9KDQ6_9CILI</name>
<dbReference type="AlphaFoldDB" id="A0AAU9KDQ6"/>
<organism evidence="1 2">
    <name type="scientific">Blepharisma stoltei</name>
    <dbReference type="NCBI Taxonomy" id="1481888"/>
    <lineage>
        <taxon>Eukaryota</taxon>
        <taxon>Sar</taxon>
        <taxon>Alveolata</taxon>
        <taxon>Ciliophora</taxon>
        <taxon>Postciliodesmatophora</taxon>
        <taxon>Heterotrichea</taxon>
        <taxon>Heterotrichida</taxon>
        <taxon>Blepharismidae</taxon>
        <taxon>Blepharisma</taxon>
    </lineage>
</organism>
<accession>A0AAU9KDQ6</accession>
<evidence type="ECO:0000313" key="1">
    <source>
        <dbReference type="EMBL" id="CAG9333751.1"/>
    </source>
</evidence>
<reference evidence="1" key="1">
    <citation type="submission" date="2021-09" db="EMBL/GenBank/DDBJ databases">
        <authorList>
            <consortium name="AG Swart"/>
            <person name="Singh M."/>
            <person name="Singh A."/>
            <person name="Seah K."/>
            <person name="Emmerich C."/>
        </authorList>
    </citation>
    <scope>NUCLEOTIDE SEQUENCE</scope>
    <source>
        <strain evidence="1">ATCC30299</strain>
    </source>
</reference>
<dbReference type="Proteomes" id="UP001162131">
    <property type="component" value="Unassembled WGS sequence"/>
</dbReference>
<proteinExistence type="predicted"/>
<dbReference type="EMBL" id="CAJZBQ010000057">
    <property type="protein sequence ID" value="CAG9333751.1"/>
    <property type="molecule type" value="Genomic_DNA"/>
</dbReference>
<sequence>MNNNRLILAQVFLRLRQRVQDRKKAQEQIAKATKLRTKKSFKKLASAVFLSKKQPFKQLYLKLWHNQIVLIQEKIRQAASFSQRYKQNQIFQMWKDSVNTQRARNEIASNYYKQHLLRRLFSGFKSPNSN</sequence>